<protein>
    <submittedName>
        <fullName evidence="1">Uncharacterized protein</fullName>
    </submittedName>
</protein>
<accession>A0A2R6XD63</accession>
<organism evidence="1 2">
    <name type="scientific">Marchantia polymorpha</name>
    <name type="common">Common liverwort</name>
    <name type="synonym">Marchantia aquatica</name>
    <dbReference type="NCBI Taxonomy" id="3197"/>
    <lineage>
        <taxon>Eukaryota</taxon>
        <taxon>Viridiplantae</taxon>
        <taxon>Streptophyta</taxon>
        <taxon>Embryophyta</taxon>
        <taxon>Marchantiophyta</taxon>
        <taxon>Marchantiopsida</taxon>
        <taxon>Marchantiidae</taxon>
        <taxon>Marchantiales</taxon>
        <taxon>Marchantiaceae</taxon>
        <taxon>Marchantia</taxon>
    </lineage>
</organism>
<reference evidence="2" key="1">
    <citation type="journal article" date="2017" name="Cell">
        <title>Insights into land plant evolution garnered from the Marchantia polymorpha genome.</title>
        <authorList>
            <person name="Bowman J.L."/>
            <person name="Kohchi T."/>
            <person name="Yamato K.T."/>
            <person name="Jenkins J."/>
            <person name="Shu S."/>
            <person name="Ishizaki K."/>
            <person name="Yamaoka S."/>
            <person name="Nishihama R."/>
            <person name="Nakamura Y."/>
            <person name="Berger F."/>
            <person name="Adam C."/>
            <person name="Aki S.S."/>
            <person name="Althoff F."/>
            <person name="Araki T."/>
            <person name="Arteaga-Vazquez M.A."/>
            <person name="Balasubrmanian S."/>
            <person name="Barry K."/>
            <person name="Bauer D."/>
            <person name="Boehm C.R."/>
            <person name="Briginshaw L."/>
            <person name="Caballero-Perez J."/>
            <person name="Catarino B."/>
            <person name="Chen F."/>
            <person name="Chiyoda S."/>
            <person name="Chovatia M."/>
            <person name="Davies K.M."/>
            <person name="Delmans M."/>
            <person name="Demura T."/>
            <person name="Dierschke T."/>
            <person name="Dolan L."/>
            <person name="Dorantes-Acosta A.E."/>
            <person name="Eklund D.M."/>
            <person name="Florent S.N."/>
            <person name="Flores-Sandoval E."/>
            <person name="Fujiyama A."/>
            <person name="Fukuzawa H."/>
            <person name="Galik B."/>
            <person name="Grimanelli D."/>
            <person name="Grimwood J."/>
            <person name="Grossniklaus U."/>
            <person name="Hamada T."/>
            <person name="Haseloff J."/>
            <person name="Hetherington A.J."/>
            <person name="Higo A."/>
            <person name="Hirakawa Y."/>
            <person name="Hundley H.N."/>
            <person name="Ikeda Y."/>
            <person name="Inoue K."/>
            <person name="Inoue S.I."/>
            <person name="Ishida S."/>
            <person name="Jia Q."/>
            <person name="Kakita M."/>
            <person name="Kanazawa T."/>
            <person name="Kawai Y."/>
            <person name="Kawashima T."/>
            <person name="Kennedy M."/>
            <person name="Kinose K."/>
            <person name="Kinoshita T."/>
            <person name="Kohara Y."/>
            <person name="Koide E."/>
            <person name="Komatsu K."/>
            <person name="Kopischke S."/>
            <person name="Kubo M."/>
            <person name="Kyozuka J."/>
            <person name="Lagercrantz U."/>
            <person name="Lin S.S."/>
            <person name="Lindquist E."/>
            <person name="Lipzen A.M."/>
            <person name="Lu C.W."/>
            <person name="De Luna E."/>
            <person name="Martienssen R.A."/>
            <person name="Minamino N."/>
            <person name="Mizutani M."/>
            <person name="Mizutani M."/>
            <person name="Mochizuki N."/>
            <person name="Monte I."/>
            <person name="Mosher R."/>
            <person name="Nagasaki H."/>
            <person name="Nakagami H."/>
            <person name="Naramoto S."/>
            <person name="Nishitani K."/>
            <person name="Ohtani M."/>
            <person name="Okamoto T."/>
            <person name="Okumura M."/>
            <person name="Phillips J."/>
            <person name="Pollak B."/>
            <person name="Reinders A."/>
            <person name="Rovekamp M."/>
            <person name="Sano R."/>
            <person name="Sawa S."/>
            <person name="Schmid M.W."/>
            <person name="Shirakawa M."/>
            <person name="Solano R."/>
            <person name="Spunde A."/>
            <person name="Suetsugu N."/>
            <person name="Sugano S."/>
            <person name="Sugiyama A."/>
            <person name="Sun R."/>
            <person name="Suzuki Y."/>
            <person name="Takenaka M."/>
            <person name="Takezawa D."/>
            <person name="Tomogane H."/>
            <person name="Tsuzuki M."/>
            <person name="Ueda T."/>
            <person name="Umeda M."/>
            <person name="Ward J.M."/>
            <person name="Watanabe Y."/>
            <person name="Yazaki K."/>
            <person name="Yokoyama R."/>
            <person name="Yoshitake Y."/>
            <person name="Yotsui I."/>
            <person name="Zachgo S."/>
            <person name="Schmutz J."/>
        </authorList>
    </citation>
    <scope>NUCLEOTIDE SEQUENCE [LARGE SCALE GENOMIC DNA]</scope>
    <source>
        <strain evidence="2">Tak-1</strain>
    </source>
</reference>
<name>A0A2R6XD63_MARPO</name>
<dbReference type="AlphaFoldDB" id="A0A2R6XD63"/>
<keyword evidence="2" id="KW-1185">Reference proteome</keyword>
<dbReference type="EMBL" id="KZ772694">
    <property type="protein sequence ID" value="PTQ44044.1"/>
    <property type="molecule type" value="Genomic_DNA"/>
</dbReference>
<proteinExistence type="predicted"/>
<gene>
    <name evidence="1" type="ORF">MARPO_0022s0138</name>
</gene>
<evidence type="ECO:0000313" key="1">
    <source>
        <dbReference type="EMBL" id="PTQ44044.1"/>
    </source>
</evidence>
<dbReference type="Proteomes" id="UP000244005">
    <property type="component" value="Unassembled WGS sequence"/>
</dbReference>
<sequence>MAPTFSGWNSRCHLFALPNSVLNLACCTKCQMPNAPMRSSAFRQLRAMRISLWMSPLSFAITVGFGVDRPAVQLDASDMRLDSAVILPRPGAASDAWACHHPDARGDFSTASQMGRETVIQLFARGVILSRGDAGETVMPTLTPCRREILSRIASNLRNRAGRQAN</sequence>
<evidence type="ECO:0000313" key="2">
    <source>
        <dbReference type="Proteomes" id="UP000244005"/>
    </source>
</evidence>